<proteinExistence type="predicted"/>
<dbReference type="EMBL" id="JARBJD010000243">
    <property type="protein sequence ID" value="KAK2945912.1"/>
    <property type="molecule type" value="Genomic_DNA"/>
</dbReference>
<accession>A0ABQ9X4Q5</accession>
<name>A0ABQ9X4Q5_9EUKA</name>
<gene>
    <name evidence="1" type="ORF">BLNAU_19128</name>
</gene>
<evidence type="ECO:0000313" key="2">
    <source>
        <dbReference type="Proteomes" id="UP001281761"/>
    </source>
</evidence>
<organism evidence="1 2">
    <name type="scientific">Blattamonas nauphoetae</name>
    <dbReference type="NCBI Taxonomy" id="2049346"/>
    <lineage>
        <taxon>Eukaryota</taxon>
        <taxon>Metamonada</taxon>
        <taxon>Preaxostyla</taxon>
        <taxon>Oxymonadida</taxon>
        <taxon>Blattamonas</taxon>
    </lineage>
</organism>
<protein>
    <submittedName>
        <fullName evidence="1">Uncharacterized protein</fullName>
    </submittedName>
</protein>
<keyword evidence="2" id="KW-1185">Reference proteome</keyword>
<comment type="caution">
    <text evidence="1">The sequence shown here is derived from an EMBL/GenBank/DDBJ whole genome shotgun (WGS) entry which is preliminary data.</text>
</comment>
<reference evidence="1 2" key="1">
    <citation type="journal article" date="2022" name="bioRxiv">
        <title>Genomics of Preaxostyla Flagellates Illuminates Evolutionary Transitions and the Path Towards Mitochondrial Loss.</title>
        <authorList>
            <person name="Novak L.V.F."/>
            <person name="Treitli S.C."/>
            <person name="Pyrih J."/>
            <person name="Halakuc P."/>
            <person name="Pipaliya S.V."/>
            <person name="Vacek V."/>
            <person name="Brzon O."/>
            <person name="Soukal P."/>
            <person name="Eme L."/>
            <person name="Dacks J.B."/>
            <person name="Karnkowska A."/>
            <person name="Elias M."/>
            <person name="Hampl V."/>
        </authorList>
    </citation>
    <scope>NUCLEOTIDE SEQUENCE [LARGE SCALE GENOMIC DNA]</scope>
    <source>
        <strain evidence="1">NAU3</strain>
        <tissue evidence="1">Gut</tissue>
    </source>
</reference>
<evidence type="ECO:0000313" key="1">
    <source>
        <dbReference type="EMBL" id="KAK2945912.1"/>
    </source>
</evidence>
<sequence>MSHKTCLPTLFPFEVALRPVPFKQPLMSLLSSCSEALRTEIDFHTASISLYELYPALVNVMYHNPAFRAVCLPKCIEILDSLRVKLDEKRIRTSTVLTQLYPSPYGNLDPLLDSLTLLMQLSTPSQMQTVLRFFISLGGVELKTPYQLTSHKWFIPFFLRIIDFGLHHACENDKARIVDDIKFCLSLDYDTPTKEPIKGILAHSIVSYSEDHRDLFLSLRRTISHPDLSSLKRSMFRLTEQFQNACEVLRISSTLFSVEADSLFLTLGMLDSNDDFRQEIHSYLFRKSRQNKITKRALRSSGWEDALELEFLSKPYAFSLQRLE</sequence>
<dbReference type="Proteomes" id="UP001281761">
    <property type="component" value="Unassembled WGS sequence"/>
</dbReference>